<dbReference type="SUPFAM" id="SSF56219">
    <property type="entry name" value="DNase I-like"/>
    <property type="match status" value="1"/>
</dbReference>
<feature type="region of interest" description="Disordered" evidence="13">
    <location>
        <begin position="376"/>
        <end position="577"/>
    </location>
</feature>
<dbReference type="PANTHER" id="PTHR22748">
    <property type="entry name" value="AP ENDONUCLEASE"/>
    <property type="match status" value="1"/>
</dbReference>
<keyword evidence="2 9" id="KW-0479">Metal-binding</keyword>
<dbReference type="PROSITE" id="PS51435">
    <property type="entry name" value="AP_NUCLEASE_F1_4"/>
    <property type="match status" value="1"/>
</dbReference>
<dbReference type="GeneID" id="87808721"/>
<evidence type="ECO:0000256" key="3">
    <source>
        <dbReference type="ARBA" id="ARBA00022771"/>
    </source>
</evidence>
<keyword evidence="5" id="KW-0862">Zinc</keyword>
<evidence type="ECO:0000256" key="13">
    <source>
        <dbReference type="SAM" id="MobiDB-lite"/>
    </source>
</evidence>
<feature type="binding site" evidence="9">
    <location>
        <position position="204"/>
    </location>
    <ligand>
        <name>Mg(2+)</name>
        <dbReference type="ChEBI" id="CHEBI:18420"/>
        <label>1</label>
    </ligand>
</feature>
<feature type="binding site" evidence="9">
    <location>
        <position position="7"/>
    </location>
    <ligand>
        <name>Mg(2+)</name>
        <dbReference type="ChEBI" id="CHEBI:18420"/>
        <label>1</label>
    </ligand>
</feature>
<dbReference type="InterPro" id="IPR005135">
    <property type="entry name" value="Endo/exonuclease/phosphatase"/>
</dbReference>
<dbReference type="PANTHER" id="PTHR22748:SF4">
    <property type="entry name" value="DNA-(APURINIC OR APYRIMIDINIC SITE) ENDONUCLEASE 2"/>
    <property type="match status" value="1"/>
</dbReference>
<dbReference type="Gene3D" id="3.60.10.10">
    <property type="entry name" value="Endonuclease/exonuclease/phosphatase"/>
    <property type="match status" value="1"/>
</dbReference>
<feature type="binding site" evidence="9">
    <location>
        <position position="302"/>
    </location>
    <ligand>
        <name>Mg(2+)</name>
        <dbReference type="ChEBI" id="CHEBI:18420"/>
        <label>1</label>
    </ligand>
</feature>
<dbReference type="GO" id="GO:0016829">
    <property type="term" value="F:lyase activity"/>
    <property type="evidence" value="ECO:0007669"/>
    <property type="project" value="UniProtKB-KW"/>
</dbReference>
<dbReference type="GO" id="GO:0008270">
    <property type="term" value="F:zinc ion binding"/>
    <property type="evidence" value="ECO:0007669"/>
    <property type="project" value="UniProtKB-KW"/>
</dbReference>
<keyword evidence="6 9" id="KW-0460">Magnesium</keyword>
<feature type="binding site" evidence="9">
    <location>
        <position position="44"/>
    </location>
    <ligand>
        <name>Mg(2+)</name>
        <dbReference type="ChEBI" id="CHEBI:18420"/>
        <label>1</label>
    </ligand>
</feature>
<evidence type="ECO:0000256" key="10">
    <source>
        <dbReference type="PIRSR" id="PIRSR604808-3"/>
    </source>
</evidence>
<feature type="site" description="Important for catalytic activity" evidence="10">
    <location>
        <position position="277"/>
    </location>
</feature>
<dbReference type="AlphaFoldDB" id="A0AAF1BI78"/>
<evidence type="ECO:0000256" key="1">
    <source>
        <dbReference type="ARBA" id="ARBA00007092"/>
    </source>
</evidence>
<feature type="active site" description="Proton donor/acceptor" evidence="8">
    <location>
        <position position="202"/>
    </location>
</feature>
<feature type="active site" description="Proton acceptor" evidence="8">
    <location>
        <position position="303"/>
    </location>
</feature>
<evidence type="ECO:0000256" key="8">
    <source>
        <dbReference type="PIRSR" id="PIRSR604808-1"/>
    </source>
</evidence>
<accession>A0AAF1BI78</accession>
<protein>
    <recommendedName>
        <fullName evidence="12">DNA-(apurinic or apyrimidinic site) endonuclease</fullName>
        <ecNumber evidence="12">3.1.-.-</ecNumber>
    </recommendedName>
</protein>
<feature type="site" description="Interaction with DNA substrate" evidence="10">
    <location>
        <position position="303"/>
    </location>
</feature>
<evidence type="ECO:0000256" key="11">
    <source>
        <dbReference type="PROSITE-ProRule" id="PRU01343"/>
    </source>
</evidence>
<keyword evidence="3 11" id="KW-0863">Zinc-finger</keyword>
<evidence type="ECO:0000259" key="14">
    <source>
        <dbReference type="PROSITE" id="PS51999"/>
    </source>
</evidence>
<comment type="similarity">
    <text evidence="1 12">Belongs to the DNA repair enzymes AP/ExoA family.</text>
</comment>
<dbReference type="Proteomes" id="UP000827549">
    <property type="component" value="Chromosome 4"/>
</dbReference>
<feature type="compositionally biased region" description="Low complexity" evidence="13">
    <location>
        <begin position="494"/>
        <end position="524"/>
    </location>
</feature>
<keyword evidence="7" id="KW-0539">Nucleus</keyword>
<evidence type="ECO:0000256" key="12">
    <source>
        <dbReference type="RuleBase" id="RU362131"/>
    </source>
</evidence>
<name>A0AAF1BI78_9TREE</name>
<keyword evidence="12" id="KW-0234">DNA repair</keyword>
<sequence length="666" mass="73485">MRILTWNVNVLRTVLDYHPWSSMENKTVEGLLEGLKADISCFQEHKTRRPQFTKAMACPGVYDCFCTWPRGKTGYSGVCTYVDSRVCVPLKAEEGITGLLLDDPTSTMKPPWTPEERIGYYPDMNDIDFEDEVDGTPFDPRRLDTEGRSVVIDCGMFILFNLYCPNETNETRRPYKLNFYKVLHERVRLMMAAGREVILAGDMNIMRAPIDSGEGGIKTTADQHYQHPARVWLENWCAPKGPMVDVVRESFPDREGMFTCWNTKIDARPANYGSRIDYVLCTPGLRPWIKGGDIDASVHGSDHCPVYIDLHDSIEVDGETVFLRDLLNPKDRPPSTAPVYPSDIPRTAPEPPRFATKFLEEFSAKQRTLMSLWGGAKSRSIEPSASPSPAPTPTAEDPPETQQPPSTAGSIAEKPSSSPLAVARGAFAALDGASQSKVDPPPSSKPAPVQKGDTVDLTSDEPPRKKQSLGPAKSAPAEVSRKPAPKPKGQQKLAAFWSAPASSSASASTSSKPKPAASAAVKQSQPEQSPPRKNIASQSNTTDPALVDTEHDELIAQAIAQADEERERERKAKQDAAAPVWSNLFAKKLPPLCTVHQKPCKDFIVKITGPNKGKRFWLCSLPVGPGYDMGRSKRPREDVDSRYKCDFFLWDTANSRKETPKSPSKG</sequence>
<dbReference type="CDD" id="cd09088">
    <property type="entry name" value="Ape2-like_AP-endo"/>
    <property type="match status" value="1"/>
</dbReference>
<feature type="site" description="Transition state stabilizer" evidence="10">
    <location>
        <position position="204"/>
    </location>
</feature>
<feature type="compositionally biased region" description="Basic and acidic residues" evidence="13">
    <location>
        <begin position="563"/>
        <end position="574"/>
    </location>
</feature>
<evidence type="ECO:0000313" key="15">
    <source>
        <dbReference type="EMBL" id="WOO81986.1"/>
    </source>
</evidence>
<dbReference type="InterPro" id="IPR010666">
    <property type="entry name" value="Znf_GRF"/>
</dbReference>
<evidence type="ECO:0000256" key="5">
    <source>
        <dbReference type="ARBA" id="ARBA00022833"/>
    </source>
</evidence>
<proteinExistence type="inferred from homology"/>
<feature type="active site" evidence="8">
    <location>
        <position position="163"/>
    </location>
</feature>
<gene>
    <name evidence="15" type="primary">apn2_1</name>
    <name evidence="15" type="ORF">LOC62_04G005492</name>
</gene>
<evidence type="ECO:0000313" key="16">
    <source>
        <dbReference type="Proteomes" id="UP000827549"/>
    </source>
</evidence>
<keyword evidence="16" id="KW-1185">Reference proteome</keyword>
<keyword evidence="9" id="KW-0464">Manganese</keyword>
<dbReference type="RefSeq" id="XP_062628018.1">
    <property type="nucleotide sequence ID" value="XM_062772035.1"/>
</dbReference>
<dbReference type="InterPro" id="IPR004808">
    <property type="entry name" value="AP_endonuc_1"/>
</dbReference>
<dbReference type="GO" id="GO:0003906">
    <property type="term" value="F:DNA-(apurinic or apyrimidinic site) endonuclease activity"/>
    <property type="evidence" value="ECO:0007669"/>
    <property type="project" value="TreeGrafter"/>
</dbReference>
<feature type="binding site" evidence="9">
    <location>
        <position position="202"/>
    </location>
    <ligand>
        <name>Mg(2+)</name>
        <dbReference type="ChEBI" id="CHEBI:18420"/>
        <label>1</label>
    </ligand>
</feature>
<comment type="cofactor">
    <cofactor evidence="9 12">
        <name>Mg(2+)</name>
        <dbReference type="ChEBI" id="CHEBI:18420"/>
    </cofactor>
    <cofactor evidence="9 12">
        <name>Mn(2+)</name>
        <dbReference type="ChEBI" id="CHEBI:29035"/>
    </cofactor>
    <text evidence="9 12">Probably binds two magnesium or manganese ions per subunit.</text>
</comment>
<reference evidence="15" key="1">
    <citation type="submission" date="2023-10" db="EMBL/GenBank/DDBJ databases">
        <authorList>
            <person name="Noh H."/>
        </authorList>
    </citation>
    <scope>NUCLEOTIDE SEQUENCE</scope>
    <source>
        <strain evidence="15">DUCC4014</strain>
    </source>
</reference>
<evidence type="ECO:0000256" key="6">
    <source>
        <dbReference type="ARBA" id="ARBA00022842"/>
    </source>
</evidence>
<dbReference type="Pfam" id="PF03372">
    <property type="entry name" value="Exo_endo_phos"/>
    <property type="match status" value="1"/>
</dbReference>
<dbReference type="GO" id="GO:0008311">
    <property type="term" value="F:double-stranded DNA 3'-5' DNA exonuclease activity"/>
    <property type="evidence" value="ECO:0007669"/>
    <property type="project" value="TreeGrafter"/>
</dbReference>
<evidence type="ECO:0000256" key="2">
    <source>
        <dbReference type="ARBA" id="ARBA00022723"/>
    </source>
</evidence>
<feature type="region of interest" description="Disordered" evidence="13">
    <location>
        <begin position="326"/>
        <end position="351"/>
    </location>
</feature>
<keyword evidence="4" id="KW-0378">Hydrolase</keyword>
<dbReference type="GO" id="GO:0005634">
    <property type="term" value="C:nucleus"/>
    <property type="evidence" value="ECO:0007669"/>
    <property type="project" value="TreeGrafter"/>
</dbReference>
<evidence type="ECO:0000256" key="4">
    <source>
        <dbReference type="ARBA" id="ARBA00022801"/>
    </source>
</evidence>
<dbReference type="NCBIfam" id="TIGR00633">
    <property type="entry name" value="xth"/>
    <property type="match status" value="1"/>
</dbReference>
<evidence type="ECO:0000256" key="9">
    <source>
        <dbReference type="PIRSR" id="PIRSR604808-2"/>
    </source>
</evidence>
<keyword evidence="15" id="KW-0456">Lyase</keyword>
<dbReference type="PROSITE" id="PS51999">
    <property type="entry name" value="ZF_GRF"/>
    <property type="match status" value="1"/>
</dbReference>
<dbReference type="GO" id="GO:0006284">
    <property type="term" value="P:base-excision repair"/>
    <property type="evidence" value="ECO:0007669"/>
    <property type="project" value="TreeGrafter"/>
</dbReference>
<dbReference type="GO" id="GO:0008081">
    <property type="term" value="F:phosphoric diester hydrolase activity"/>
    <property type="evidence" value="ECO:0007669"/>
    <property type="project" value="TreeGrafter"/>
</dbReference>
<feature type="domain" description="GRF-type" evidence="14">
    <location>
        <begin position="593"/>
        <end position="654"/>
    </location>
</feature>
<feature type="binding site" evidence="9">
    <location>
        <position position="303"/>
    </location>
    <ligand>
        <name>Mg(2+)</name>
        <dbReference type="ChEBI" id="CHEBI:18420"/>
        <label>1</label>
    </ligand>
</feature>
<dbReference type="EC" id="3.1.-.-" evidence="12"/>
<dbReference type="EMBL" id="CP086717">
    <property type="protein sequence ID" value="WOO81986.1"/>
    <property type="molecule type" value="Genomic_DNA"/>
</dbReference>
<evidence type="ECO:0000256" key="7">
    <source>
        <dbReference type="ARBA" id="ARBA00023242"/>
    </source>
</evidence>
<dbReference type="InterPro" id="IPR036691">
    <property type="entry name" value="Endo/exonu/phosph_ase_sf"/>
</dbReference>
<keyword evidence="12" id="KW-0227">DNA damage</keyword>
<organism evidence="15 16">
    <name type="scientific">Vanrija pseudolonga</name>
    <dbReference type="NCBI Taxonomy" id="143232"/>
    <lineage>
        <taxon>Eukaryota</taxon>
        <taxon>Fungi</taxon>
        <taxon>Dikarya</taxon>
        <taxon>Basidiomycota</taxon>
        <taxon>Agaricomycotina</taxon>
        <taxon>Tremellomycetes</taxon>
        <taxon>Trichosporonales</taxon>
        <taxon>Trichosporonaceae</taxon>
        <taxon>Vanrija</taxon>
    </lineage>
</organism>